<dbReference type="PROSITE" id="PS01098">
    <property type="entry name" value="LIPASE_GDSL_SER"/>
    <property type="match status" value="1"/>
</dbReference>
<name>A0A378JRG8_9GAMM</name>
<dbReference type="RefSeq" id="WP_115332347.1">
    <property type="nucleotide sequence ID" value="NZ_CAAAHP010000003.1"/>
</dbReference>
<dbReference type="Gene3D" id="3.40.50.1110">
    <property type="entry name" value="SGNH hydrolase"/>
    <property type="match status" value="1"/>
</dbReference>
<dbReference type="AlphaFoldDB" id="A0A378JRG8"/>
<gene>
    <name evidence="2" type="ORF">NCTC13316_02948</name>
</gene>
<dbReference type="Pfam" id="PF00657">
    <property type="entry name" value="Lipase_GDSL"/>
    <property type="match status" value="1"/>
</dbReference>
<dbReference type="InterPro" id="IPR001087">
    <property type="entry name" value="GDSL"/>
</dbReference>
<keyword evidence="1" id="KW-0378">Hydrolase</keyword>
<dbReference type="GO" id="GO:0016298">
    <property type="term" value="F:lipase activity"/>
    <property type="evidence" value="ECO:0007669"/>
    <property type="project" value="InterPro"/>
</dbReference>
<dbReference type="PANTHER" id="PTHR45648">
    <property type="entry name" value="GDSL LIPASE/ACYLHYDROLASE FAMILY PROTEIN (AFU_ORTHOLOGUE AFUA_4G14700)"/>
    <property type="match status" value="1"/>
</dbReference>
<keyword evidence="2" id="KW-0808">Transferase</keyword>
<dbReference type="InterPro" id="IPR008265">
    <property type="entry name" value="Lipase_GDSL_AS"/>
</dbReference>
<dbReference type="PANTHER" id="PTHR45648:SF22">
    <property type="entry name" value="GDSL LIPASE_ACYLHYDROLASE FAMILY PROTEIN (AFU_ORTHOLOGUE AFUA_4G14700)"/>
    <property type="match status" value="1"/>
</dbReference>
<dbReference type="Proteomes" id="UP000254794">
    <property type="component" value="Unassembled WGS sequence"/>
</dbReference>
<accession>A0A378JRG8</accession>
<dbReference type="InterPro" id="IPR051058">
    <property type="entry name" value="GDSL_Est/Lipase"/>
</dbReference>
<sequence length="433" mass="49359">MSYCTKLCRILFILSFFLPIMVKAEVPVKSMVIFGDSLSDTGNTTHLLKSLRQEESPAYLVYPVKVFVINKMTEFADEYYIPQILLDTGIDIVTDFFDTGVGPMLASLISKVKKAPILPGEPYWQDHFSNGRVWAEYLAPMLYIDREDKRYFVNNAFGGSWTVTYDHQLTVWNLIRHPLLTVKNLIVGKLIPPSLGLNIQAQLLINKNLSDEPVYFVFIGGNDYLNTFRFEDNYEPTKLSAYIDNVIASLDYSLQKLVKAGAKRFVILGVPSVGVAPKYNNTADSELLNFVSQTHNERLAHKVTEWQSTFPDADFLFIDIQPILFKAIENPALFGFKNVTDACIDVKFPMYKALKDSPFKGNFVLEYAEALQYQDKSFSPNEKNYHVCSNPDDYLFWDEIHPTTKAHLFLADEICLLMKAHGYKANCAYLIKS</sequence>
<keyword evidence="3" id="KW-1185">Reference proteome</keyword>
<dbReference type="CDD" id="cd01846">
    <property type="entry name" value="fatty_acyltransferase_like"/>
    <property type="match status" value="1"/>
</dbReference>
<evidence type="ECO:0000313" key="3">
    <source>
        <dbReference type="Proteomes" id="UP000254794"/>
    </source>
</evidence>
<dbReference type="SUPFAM" id="SSF52266">
    <property type="entry name" value="SGNH hydrolase"/>
    <property type="match status" value="1"/>
</dbReference>
<reference evidence="2 3" key="1">
    <citation type="submission" date="2018-06" db="EMBL/GenBank/DDBJ databases">
        <authorList>
            <consortium name="Pathogen Informatics"/>
            <person name="Doyle S."/>
        </authorList>
    </citation>
    <scope>NUCLEOTIDE SEQUENCE [LARGE SCALE GENOMIC DNA]</scope>
    <source>
        <strain evidence="2 3">NCTC13316</strain>
    </source>
</reference>
<dbReference type="EMBL" id="UGOD01000001">
    <property type="protein sequence ID" value="STX52823.1"/>
    <property type="molecule type" value="Genomic_DNA"/>
</dbReference>
<organism evidence="2 3">
    <name type="scientific">Legionella busanensis</name>
    <dbReference type="NCBI Taxonomy" id="190655"/>
    <lineage>
        <taxon>Bacteria</taxon>
        <taxon>Pseudomonadati</taxon>
        <taxon>Pseudomonadota</taxon>
        <taxon>Gammaproteobacteria</taxon>
        <taxon>Legionellales</taxon>
        <taxon>Legionellaceae</taxon>
        <taxon>Legionella</taxon>
    </lineage>
</organism>
<dbReference type="NCBIfam" id="NF045907">
    <property type="entry name" value="LplActasePlaCLeg"/>
    <property type="match status" value="1"/>
</dbReference>
<dbReference type="OrthoDB" id="5292073at2"/>
<keyword evidence="2" id="KW-0012">Acyltransferase</keyword>
<proteinExistence type="predicted"/>
<dbReference type="GO" id="GO:0006629">
    <property type="term" value="P:lipid metabolic process"/>
    <property type="evidence" value="ECO:0007669"/>
    <property type="project" value="InterPro"/>
</dbReference>
<evidence type="ECO:0000313" key="2">
    <source>
        <dbReference type="EMBL" id="STX52823.1"/>
    </source>
</evidence>
<dbReference type="GO" id="GO:0004607">
    <property type="term" value="F:phosphatidylcholine-sterol O-acyltransferase activity"/>
    <property type="evidence" value="ECO:0007669"/>
    <property type="project" value="UniProtKB-EC"/>
</dbReference>
<dbReference type="EC" id="2.3.1.43" evidence="2"/>
<evidence type="ECO:0000256" key="1">
    <source>
        <dbReference type="ARBA" id="ARBA00022801"/>
    </source>
</evidence>
<protein>
    <submittedName>
        <fullName evidence="2">Phospholipase/lecithinase/hemolysin, lysophospholipase A, glycerophospholipid-cholesterol acyltransferase</fullName>
        <ecNumber evidence="2">2.3.1.43</ecNumber>
    </submittedName>
</protein>
<dbReference type="InterPro" id="IPR036514">
    <property type="entry name" value="SGNH_hydro_sf"/>
</dbReference>